<accession>A0ABR0KM85</accession>
<evidence type="ECO:0000259" key="2">
    <source>
        <dbReference type="PROSITE" id="PS51834"/>
    </source>
</evidence>
<feature type="compositionally biased region" description="Polar residues" evidence="1">
    <location>
        <begin position="136"/>
        <end position="155"/>
    </location>
</feature>
<dbReference type="PROSITE" id="PS51834">
    <property type="entry name" value="DENN_FLCN_SMCR8"/>
    <property type="match status" value="1"/>
</dbReference>
<protein>
    <recommendedName>
        <fullName evidence="2">UDENN FLCN/SMCR8-type domain-containing protein</fullName>
    </recommendedName>
</protein>
<sequence length="466" mass="50355">MDFTIGREEDHRDQPTAAPRLRRTDTGFTLPATLSKASTAVEGQPTTPDTERFPSIRRNETTAEINKFPYGRSHGEACASCSFTVPQKTAAQLPEGAPGSLPKDGGKPKNGAPVLRSREFVCLGKGRKGQNREEPSSSQESQGASADSFGSATSHTDCHDHTLTYLTSKSPDDAENYAQLRASVIRALSFEVLPRGMSEGPFCFGDSTSGYTIAYTFRLTDSKARGKRRAYAFVALAGKDADRAFKACPMLWEAFTMMSKSIEQAATRFQEEEELKQQKEHDDQLAKHAKGGYTNISSFLTQRPRDPNGQPRRAGQTQPRSLGEIIGDENIFAILHQYFVHVLRCLGDKFGGLPLANTSQMVYRTTANEREGLPEDKVPARISAEVLANLSVENGRQGAANKEGPSISSSGPRAGPNAFTKGNTATASSAPAKDATSASGSCIKAKRNSQCAPLPADDTRQRQVVA</sequence>
<feature type="compositionally biased region" description="Basic and acidic residues" evidence="1">
    <location>
        <begin position="1"/>
        <end position="14"/>
    </location>
</feature>
<feature type="region of interest" description="Disordered" evidence="1">
    <location>
        <begin position="92"/>
        <end position="155"/>
    </location>
</feature>
<evidence type="ECO:0000313" key="3">
    <source>
        <dbReference type="EMBL" id="KAK5099120.1"/>
    </source>
</evidence>
<keyword evidence="4" id="KW-1185">Reference proteome</keyword>
<dbReference type="EMBL" id="JAVRRG010000011">
    <property type="protein sequence ID" value="KAK5099120.1"/>
    <property type="molecule type" value="Genomic_DNA"/>
</dbReference>
<evidence type="ECO:0000256" key="1">
    <source>
        <dbReference type="SAM" id="MobiDB-lite"/>
    </source>
</evidence>
<gene>
    <name evidence="3" type="ORF">LTR24_001521</name>
</gene>
<reference evidence="3 4" key="1">
    <citation type="submission" date="2023-08" db="EMBL/GenBank/DDBJ databases">
        <title>Black Yeasts Isolated from many extreme environments.</title>
        <authorList>
            <person name="Coleine C."/>
            <person name="Stajich J.E."/>
            <person name="Selbmann L."/>
        </authorList>
    </citation>
    <scope>NUCLEOTIDE SEQUENCE [LARGE SCALE GENOMIC DNA]</scope>
    <source>
        <strain evidence="3 4">CCFEE 5885</strain>
    </source>
</reference>
<feature type="region of interest" description="Disordered" evidence="1">
    <location>
        <begin position="1"/>
        <end position="28"/>
    </location>
</feature>
<proteinExistence type="predicted"/>
<dbReference type="InterPro" id="IPR021713">
    <property type="entry name" value="Folliculin"/>
</dbReference>
<dbReference type="InterPro" id="IPR037521">
    <property type="entry name" value="FLCN/SMCR8_DENN"/>
</dbReference>
<feature type="region of interest" description="Disordered" evidence="1">
    <location>
        <begin position="296"/>
        <end position="321"/>
    </location>
</feature>
<name>A0ABR0KM85_9EURO</name>
<comment type="caution">
    <text evidence="3">The sequence shown here is derived from an EMBL/GenBank/DDBJ whole genome shotgun (WGS) entry which is preliminary data.</text>
</comment>
<feature type="compositionally biased region" description="Basic and acidic residues" evidence="1">
    <location>
        <begin position="457"/>
        <end position="466"/>
    </location>
</feature>
<feature type="compositionally biased region" description="Polar residues" evidence="1">
    <location>
        <begin position="420"/>
        <end position="429"/>
    </location>
</feature>
<dbReference type="Proteomes" id="UP001345013">
    <property type="component" value="Unassembled WGS sequence"/>
</dbReference>
<dbReference type="PANTHER" id="PTHR31441:SF2">
    <property type="entry name" value="FOLLICULIN"/>
    <property type="match status" value="1"/>
</dbReference>
<dbReference type="PANTHER" id="PTHR31441">
    <property type="entry name" value="FOLLICULIN FAMILY MEMBER"/>
    <property type="match status" value="1"/>
</dbReference>
<dbReference type="InterPro" id="IPR037520">
    <property type="entry name" value="Folliculin/SMCR8_longin"/>
</dbReference>
<feature type="region of interest" description="Disordered" evidence="1">
    <location>
        <begin position="393"/>
        <end position="466"/>
    </location>
</feature>
<feature type="domain" description="UDENN FLCN/SMCR8-type" evidence="2">
    <location>
        <begin position="149"/>
        <end position="466"/>
    </location>
</feature>
<evidence type="ECO:0000313" key="4">
    <source>
        <dbReference type="Proteomes" id="UP001345013"/>
    </source>
</evidence>
<dbReference type="Pfam" id="PF11704">
    <property type="entry name" value="Folliculin"/>
    <property type="match status" value="1"/>
</dbReference>
<organism evidence="3 4">
    <name type="scientific">Lithohypha guttulata</name>
    <dbReference type="NCBI Taxonomy" id="1690604"/>
    <lineage>
        <taxon>Eukaryota</taxon>
        <taxon>Fungi</taxon>
        <taxon>Dikarya</taxon>
        <taxon>Ascomycota</taxon>
        <taxon>Pezizomycotina</taxon>
        <taxon>Eurotiomycetes</taxon>
        <taxon>Chaetothyriomycetidae</taxon>
        <taxon>Chaetothyriales</taxon>
        <taxon>Trichomeriaceae</taxon>
        <taxon>Lithohypha</taxon>
    </lineage>
</organism>